<evidence type="ECO:0000256" key="1">
    <source>
        <dbReference type="SAM" id="SignalP"/>
    </source>
</evidence>
<sequence length="122" mass="13313">MSFKNILALITLFIFASLGAAQIVGNVTLSQYTTYPETIACGWSCPISGQWASVPQDIFDNYGCNVIVRLTYQISPTYPTDVVPICDVCTSCTDAYWEAPPVVFGELGYGTASSLYPVEYDI</sequence>
<evidence type="ECO:0000313" key="2">
    <source>
        <dbReference type="EMBL" id="KDQ13768.1"/>
    </source>
</evidence>
<gene>
    <name evidence="2" type="ORF">BOTBODRAFT_145951</name>
</gene>
<protein>
    <recommendedName>
        <fullName evidence="4">RlpA-like protein double-psi beta-barrel domain-containing protein</fullName>
    </recommendedName>
</protein>
<keyword evidence="1" id="KW-0732">Signal</keyword>
<dbReference type="HOGENOM" id="CLU_169793_0_0_1"/>
<proteinExistence type="predicted"/>
<dbReference type="InParanoid" id="A0A067MDD1"/>
<evidence type="ECO:0008006" key="4">
    <source>
        <dbReference type="Google" id="ProtNLM"/>
    </source>
</evidence>
<accession>A0A067MDD1</accession>
<feature type="chain" id="PRO_5001645478" description="RlpA-like protein double-psi beta-barrel domain-containing protein" evidence="1">
    <location>
        <begin position="22"/>
        <end position="122"/>
    </location>
</feature>
<evidence type="ECO:0000313" key="3">
    <source>
        <dbReference type="Proteomes" id="UP000027195"/>
    </source>
</evidence>
<name>A0A067MDD1_BOTB1</name>
<dbReference type="EMBL" id="KL198041">
    <property type="protein sequence ID" value="KDQ13768.1"/>
    <property type="molecule type" value="Genomic_DNA"/>
</dbReference>
<keyword evidence="3" id="KW-1185">Reference proteome</keyword>
<organism evidence="2 3">
    <name type="scientific">Botryobasidium botryosum (strain FD-172 SS1)</name>
    <dbReference type="NCBI Taxonomy" id="930990"/>
    <lineage>
        <taxon>Eukaryota</taxon>
        <taxon>Fungi</taxon>
        <taxon>Dikarya</taxon>
        <taxon>Basidiomycota</taxon>
        <taxon>Agaricomycotina</taxon>
        <taxon>Agaricomycetes</taxon>
        <taxon>Cantharellales</taxon>
        <taxon>Botryobasidiaceae</taxon>
        <taxon>Botryobasidium</taxon>
    </lineage>
</organism>
<dbReference type="Proteomes" id="UP000027195">
    <property type="component" value="Unassembled WGS sequence"/>
</dbReference>
<dbReference type="AlphaFoldDB" id="A0A067MDD1"/>
<reference evidence="3" key="1">
    <citation type="journal article" date="2014" name="Proc. Natl. Acad. Sci. U.S.A.">
        <title>Extensive sampling of basidiomycete genomes demonstrates inadequacy of the white-rot/brown-rot paradigm for wood decay fungi.</title>
        <authorList>
            <person name="Riley R."/>
            <person name="Salamov A.A."/>
            <person name="Brown D.W."/>
            <person name="Nagy L.G."/>
            <person name="Floudas D."/>
            <person name="Held B.W."/>
            <person name="Levasseur A."/>
            <person name="Lombard V."/>
            <person name="Morin E."/>
            <person name="Otillar R."/>
            <person name="Lindquist E.A."/>
            <person name="Sun H."/>
            <person name="LaButti K.M."/>
            <person name="Schmutz J."/>
            <person name="Jabbour D."/>
            <person name="Luo H."/>
            <person name="Baker S.E."/>
            <person name="Pisabarro A.G."/>
            <person name="Walton J.D."/>
            <person name="Blanchette R.A."/>
            <person name="Henrissat B."/>
            <person name="Martin F."/>
            <person name="Cullen D."/>
            <person name="Hibbett D.S."/>
            <person name="Grigoriev I.V."/>
        </authorList>
    </citation>
    <scope>NUCLEOTIDE SEQUENCE [LARGE SCALE GENOMIC DNA]</scope>
    <source>
        <strain evidence="3">FD-172 SS1</strain>
    </source>
</reference>
<feature type="signal peptide" evidence="1">
    <location>
        <begin position="1"/>
        <end position="21"/>
    </location>
</feature>